<dbReference type="GO" id="GO:0050660">
    <property type="term" value="F:flavin adenine dinucleotide binding"/>
    <property type="evidence" value="ECO:0007669"/>
    <property type="project" value="InterPro"/>
</dbReference>
<evidence type="ECO:0000313" key="10">
    <source>
        <dbReference type="EMBL" id="TGL50315.1"/>
    </source>
</evidence>
<comment type="cofactor">
    <cofactor evidence="1 6">
        <name>FAD</name>
        <dbReference type="ChEBI" id="CHEBI:57692"/>
    </cofactor>
</comment>
<evidence type="ECO:0000313" key="11">
    <source>
        <dbReference type="Proteomes" id="UP000297609"/>
    </source>
</evidence>
<dbReference type="GO" id="GO:0003995">
    <property type="term" value="F:acyl-CoA dehydrogenase activity"/>
    <property type="evidence" value="ECO:0007669"/>
    <property type="project" value="InterPro"/>
</dbReference>
<dbReference type="PIRSF" id="PIRSF016578">
    <property type="entry name" value="HsaA"/>
    <property type="match status" value="1"/>
</dbReference>
<dbReference type="Pfam" id="PF02770">
    <property type="entry name" value="Acyl-CoA_dh_M"/>
    <property type="match status" value="1"/>
</dbReference>
<dbReference type="Proteomes" id="UP000297609">
    <property type="component" value="Unassembled WGS sequence"/>
</dbReference>
<gene>
    <name evidence="10" type="ORF">EHQ59_13050</name>
</gene>
<name>A0A4R9JMF4_9LEPT</name>
<dbReference type="PANTHER" id="PTHR43884">
    <property type="entry name" value="ACYL-COA DEHYDROGENASE"/>
    <property type="match status" value="1"/>
</dbReference>
<accession>A0A4R9JMF4</accession>
<dbReference type="Gene3D" id="2.40.110.10">
    <property type="entry name" value="Butyryl-CoA Dehydrogenase, subunit A, domain 2"/>
    <property type="match status" value="1"/>
</dbReference>
<feature type="domain" description="Acyl-CoA dehydrogenase/oxidase N-terminal" evidence="9">
    <location>
        <begin position="7"/>
        <end position="114"/>
    </location>
</feature>
<dbReference type="PROSITE" id="PS00073">
    <property type="entry name" value="ACYL_COA_DH_2"/>
    <property type="match status" value="1"/>
</dbReference>
<evidence type="ECO:0000256" key="4">
    <source>
        <dbReference type="ARBA" id="ARBA00022827"/>
    </source>
</evidence>
<dbReference type="EMBL" id="RQGG01000036">
    <property type="protein sequence ID" value="TGL50315.1"/>
    <property type="molecule type" value="Genomic_DNA"/>
</dbReference>
<dbReference type="InterPro" id="IPR036250">
    <property type="entry name" value="AcylCo_DH-like_C"/>
</dbReference>
<protein>
    <submittedName>
        <fullName evidence="10">Acyl-CoA dehydrogenase</fullName>
    </submittedName>
</protein>
<dbReference type="PROSITE" id="PS00072">
    <property type="entry name" value="ACYL_COA_DH_1"/>
    <property type="match status" value="1"/>
</dbReference>
<comment type="similarity">
    <text evidence="2 6">Belongs to the acyl-CoA dehydrogenase family.</text>
</comment>
<dbReference type="InterPro" id="IPR006091">
    <property type="entry name" value="Acyl-CoA_Oxase/DH_mid-dom"/>
</dbReference>
<dbReference type="Pfam" id="PF00441">
    <property type="entry name" value="Acyl-CoA_dh_1"/>
    <property type="match status" value="1"/>
</dbReference>
<keyword evidence="3 6" id="KW-0285">Flavoprotein</keyword>
<proteinExistence type="inferred from homology"/>
<evidence type="ECO:0000259" key="9">
    <source>
        <dbReference type="Pfam" id="PF02771"/>
    </source>
</evidence>
<dbReference type="Pfam" id="PF02771">
    <property type="entry name" value="Acyl-CoA_dh_N"/>
    <property type="match status" value="1"/>
</dbReference>
<evidence type="ECO:0000256" key="2">
    <source>
        <dbReference type="ARBA" id="ARBA00009347"/>
    </source>
</evidence>
<dbReference type="InterPro" id="IPR037069">
    <property type="entry name" value="AcylCoA_DH/ox_N_sf"/>
</dbReference>
<feature type="domain" description="Acyl-CoA oxidase/dehydrogenase middle" evidence="8">
    <location>
        <begin position="122"/>
        <end position="217"/>
    </location>
</feature>
<dbReference type="PANTHER" id="PTHR43884:SF12">
    <property type="entry name" value="ISOVALERYL-COA DEHYDROGENASE, MITOCHONDRIAL-RELATED"/>
    <property type="match status" value="1"/>
</dbReference>
<keyword evidence="5 6" id="KW-0560">Oxidoreductase</keyword>
<dbReference type="FunFam" id="2.40.110.10:FF:000001">
    <property type="entry name" value="Acyl-CoA dehydrogenase, mitochondrial"/>
    <property type="match status" value="1"/>
</dbReference>
<evidence type="ECO:0000256" key="6">
    <source>
        <dbReference type="RuleBase" id="RU362125"/>
    </source>
</evidence>
<comment type="caution">
    <text evidence="10">The sequence shown here is derived from an EMBL/GenBank/DDBJ whole genome shotgun (WGS) entry which is preliminary data.</text>
</comment>
<feature type="domain" description="Acyl-CoA dehydrogenase/oxidase C-terminal" evidence="7">
    <location>
        <begin position="229"/>
        <end position="376"/>
    </location>
</feature>
<evidence type="ECO:0000256" key="1">
    <source>
        <dbReference type="ARBA" id="ARBA00001974"/>
    </source>
</evidence>
<organism evidence="10 11">
    <name type="scientific">Leptospira kemamanensis</name>
    <dbReference type="NCBI Taxonomy" id="2484942"/>
    <lineage>
        <taxon>Bacteria</taxon>
        <taxon>Pseudomonadati</taxon>
        <taxon>Spirochaetota</taxon>
        <taxon>Spirochaetia</taxon>
        <taxon>Leptospirales</taxon>
        <taxon>Leptospiraceae</taxon>
        <taxon>Leptospira</taxon>
    </lineage>
</organism>
<dbReference type="RefSeq" id="WP_135620094.1">
    <property type="nucleotide sequence ID" value="NZ_RQGG01000036.1"/>
</dbReference>
<dbReference type="InterPro" id="IPR009100">
    <property type="entry name" value="AcylCoA_DH/oxidase_NM_dom_sf"/>
</dbReference>
<dbReference type="Gene3D" id="1.20.140.10">
    <property type="entry name" value="Butyryl-CoA Dehydrogenase, subunit A, domain 3"/>
    <property type="match status" value="1"/>
</dbReference>
<sequence>MIDFSITDEQKALRELARDFAKNEMIPKAEHHDHTGEYPKEILKKAFDVGLMNMHIPAEYGGAGLGVLDELIASEELFYGCSGMATAILANNLALAPVLLGADDYVMKKFIQPMSENFTLAAYAVTEPGAGSDVAGIRTTAKRVGDEYIINGSKMWITNAGHADWFFVLAKTDPNAGHKGMTGFIVDAKTPGIIIGKKEKNMGQRCSDTRGVTFEDVKVPKENMIGKEGEGFKIAMGAFDQTRPAVAIGAVGVARAALDHSIRYANTRNAFGKPISVNQGVSFMIAEMARDIEAGRLLCWQSAWLIDNGYRNTYQASIAKVFCADMAMRVTTDAVQIFGGYGFNEEYPVEKLMRDAKIFQIYEGTSQIQRVIISKFLNDGVGIETPNA</sequence>
<dbReference type="InterPro" id="IPR046373">
    <property type="entry name" value="Acyl-CoA_Oxase/DH_mid-dom_sf"/>
</dbReference>
<dbReference type="OrthoDB" id="335553at2"/>
<dbReference type="SUPFAM" id="SSF56645">
    <property type="entry name" value="Acyl-CoA dehydrogenase NM domain-like"/>
    <property type="match status" value="1"/>
</dbReference>
<dbReference type="InterPro" id="IPR013786">
    <property type="entry name" value="AcylCoA_DH/ox_N"/>
</dbReference>
<dbReference type="Gene3D" id="1.10.540.10">
    <property type="entry name" value="Acyl-CoA dehydrogenase/oxidase, N-terminal domain"/>
    <property type="match status" value="1"/>
</dbReference>
<reference evidence="10" key="1">
    <citation type="journal article" date="2019" name="PLoS Negl. Trop. Dis.">
        <title>Revisiting the worldwide diversity of Leptospira species in the environment.</title>
        <authorList>
            <person name="Vincent A.T."/>
            <person name="Schiettekatte O."/>
            <person name="Bourhy P."/>
            <person name="Veyrier F.J."/>
            <person name="Picardeau M."/>
        </authorList>
    </citation>
    <scope>NUCLEOTIDE SEQUENCE [LARGE SCALE GENOMIC DNA]</scope>
    <source>
        <strain evidence="10">201702454</strain>
    </source>
</reference>
<dbReference type="AlphaFoldDB" id="A0A4R9JMF4"/>
<dbReference type="InterPro" id="IPR006089">
    <property type="entry name" value="Acyl-CoA_DH_CS"/>
</dbReference>
<keyword evidence="11" id="KW-1185">Reference proteome</keyword>
<evidence type="ECO:0000256" key="3">
    <source>
        <dbReference type="ARBA" id="ARBA00022630"/>
    </source>
</evidence>
<evidence type="ECO:0000259" key="8">
    <source>
        <dbReference type="Pfam" id="PF02770"/>
    </source>
</evidence>
<dbReference type="InterPro" id="IPR009075">
    <property type="entry name" value="AcylCo_DH/oxidase_C"/>
</dbReference>
<evidence type="ECO:0000256" key="5">
    <source>
        <dbReference type="ARBA" id="ARBA00023002"/>
    </source>
</evidence>
<dbReference type="SUPFAM" id="SSF47203">
    <property type="entry name" value="Acyl-CoA dehydrogenase C-terminal domain-like"/>
    <property type="match status" value="1"/>
</dbReference>
<evidence type="ECO:0000259" key="7">
    <source>
        <dbReference type="Pfam" id="PF00441"/>
    </source>
</evidence>
<keyword evidence="4 6" id="KW-0274">FAD</keyword>
<dbReference type="FunFam" id="1.20.140.10:FF:000011">
    <property type="entry name" value="Medium-chain specific acyl-CoA dehydrogenase, mitochondrial"/>
    <property type="match status" value="1"/>
</dbReference>